<feature type="transmembrane region" description="Helical" evidence="6">
    <location>
        <begin position="122"/>
        <end position="142"/>
    </location>
</feature>
<comment type="subcellular location">
    <subcellularLocation>
        <location evidence="1">Cell membrane</location>
        <topology evidence="1">Multi-pass membrane protein</topology>
    </subcellularLocation>
</comment>
<evidence type="ECO:0000313" key="8">
    <source>
        <dbReference type="Proteomes" id="UP001199631"/>
    </source>
</evidence>
<feature type="transmembrane region" description="Helical" evidence="6">
    <location>
        <begin position="413"/>
        <end position="435"/>
    </location>
</feature>
<reference evidence="7 8" key="1">
    <citation type="journal article" date="2022" name="Evol. Bioinform. Online">
        <title>Draft Genome Sequence of Oceanobacillus jordanicus Strain GSFE11, a Halotolerant Plant Growth-Promoting Bacterial Endophyte Isolated From the Jordan Valley.</title>
        <authorList>
            <person name="Alhindi T."/>
            <person name="Albdaiwi R."/>
        </authorList>
    </citation>
    <scope>NUCLEOTIDE SEQUENCE [LARGE SCALE GENOMIC DNA]</scope>
    <source>
        <strain evidence="7 8">GSFE11</strain>
    </source>
</reference>
<dbReference type="InterPro" id="IPR002797">
    <property type="entry name" value="Polysacc_synth"/>
</dbReference>
<comment type="caution">
    <text evidence="7">The sequence shown here is derived from an EMBL/GenBank/DDBJ whole genome shotgun (WGS) entry which is preliminary data.</text>
</comment>
<dbReference type="EMBL" id="JAIFZM010000016">
    <property type="protein sequence ID" value="MCG3420626.1"/>
    <property type="molecule type" value="Genomic_DNA"/>
</dbReference>
<feature type="transmembrane region" description="Helical" evidence="6">
    <location>
        <begin position="447"/>
        <end position="470"/>
    </location>
</feature>
<dbReference type="Proteomes" id="UP001199631">
    <property type="component" value="Unassembled WGS sequence"/>
</dbReference>
<keyword evidence="2" id="KW-1003">Cell membrane</keyword>
<protein>
    <submittedName>
        <fullName evidence="7">Polysaccharide biosynthesis protein</fullName>
    </submittedName>
</protein>
<dbReference type="AlphaFoldDB" id="A0AAW5BCH9"/>
<proteinExistence type="predicted"/>
<dbReference type="Pfam" id="PF01943">
    <property type="entry name" value="Polysacc_synt"/>
    <property type="match status" value="1"/>
</dbReference>
<accession>A0AAW5BCH9</accession>
<feature type="transmembrane region" description="Helical" evidence="6">
    <location>
        <begin position="87"/>
        <end position="110"/>
    </location>
</feature>
<evidence type="ECO:0000313" key="7">
    <source>
        <dbReference type="EMBL" id="MCG3420626.1"/>
    </source>
</evidence>
<sequence>MSRNETNQLLKGALLLTAAGILSKLLSAGYRIPLQNLTGDIGYYVYQQVYPILGIVMVLSLYGFPAAISKIRSETAGKADVQTIRNFYFPLFLILVILNGSLFLFLFINAPNLARWIGDPELVSTYRVTAIIFLFVPFLALLRGSFQGERRMAPTAISQVTEQLIRVTLLITAAIVISVKQLDIYEIGHAAAIASIVGALAGTAVLFVLFMKDMPRSREKEIIEIPWNYYVRTMLLFGAVAALNHMVLLVIQFADTFTLLPGLIESGLAKQEAMEAKGVFDRGQPLIQLGTVLGSSFALALLPTISQERLKQQPALFYQYMRGALLFSFYLALGATIGLVLIFREVNVLLFQNEQGTADLRLLVVSILLCSLSVTAASILQGLGHVKRTAGFILGAFFIKWIANQLLVPPLGITGSALATVLSLLLLCAVTLYELKRKLPKLNFMKVVNLRAMLTAIGAMIVYVLGMHALLADLFQSSRWLLLLYVIFIAFTGGGLYLFCLLRFRAFNKSELSMLPFSTYLLRFYKGREKNEQN</sequence>
<dbReference type="PANTHER" id="PTHR30250:SF29">
    <property type="entry name" value="POLYSACCHARIDE BIOSYNTHESIS PROTEIN C-TERMINAL DOMAIN-CONTAINING PROTEIN"/>
    <property type="match status" value="1"/>
</dbReference>
<keyword evidence="4 6" id="KW-1133">Transmembrane helix</keyword>
<gene>
    <name evidence="7" type="ORF">K3T81_15880</name>
</gene>
<dbReference type="InterPro" id="IPR024923">
    <property type="entry name" value="PG_synth_SpoVB"/>
</dbReference>
<dbReference type="PANTHER" id="PTHR30250">
    <property type="entry name" value="PST FAMILY PREDICTED COLANIC ACID TRANSPORTER"/>
    <property type="match status" value="1"/>
</dbReference>
<evidence type="ECO:0000256" key="6">
    <source>
        <dbReference type="SAM" id="Phobius"/>
    </source>
</evidence>
<evidence type="ECO:0000256" key="1">
    <source>
        <dbReference type="ARBA" id="ARBA00004651"/>
    </source>
</evidence>
<feature type="transmembrane region" description="Helical" evidence="6">
    <location>
        <begin position="43"/>
        <end position="66"/>
    </location>
</feature>
<evidence type="ECO:0000256" key="3">
    <source>
        <dbReference type="ARBA" id="ARBA00022692"/>
    </source>
</evidence>
<feature type="transmembrane region" description="Helical" evidence="6">
    <location>
        <begin position="286"/>
        <end position="303"/>
    </location>
</feature>
<evidence type="ECO:0000256" key="2">
    <source>
        <dbReference type="ARBA" id="ARBA00022475"/>
    </source>
</evidence>
<keyword evidence="3 6" id="KW-0812">Transmembrane</keyword>
<keyword evidence="5 6" id="KW-0472">Membrane</keyword>
<dbReference type="PIRSF" id="PIRSF038958">
    <property type="entry name" value="PG_synth_SpoVB"/>
    <property type="match status" value="1"/>
</dbReference>
<dbReference type="RefSeq" id="WP_238021013.1">
    <property type="nucleotide sequence ID" value="NZ_JAIFZM010000016.1"/>
</dbReference>
<feature type="transmembrane region" description="Helical" evidence="6">
    <location>
        <begin position="324"/>
        <end position="343"/>
    </location>
</feature>
<name>A0AAW5BCH9_9BACI</name>
<dbReference type="GO" id="GO:0005886">
    <property type="term" value="C:plasma membrane"/>
    <property type="evidence" value="ECO:0007669"/>
    <property type="project" value="UniProtKB-SubCell"/>
</dbReference>
<feature type="transmembrane region" description="Helical" evidence="6">
    <location>
        <begin position="163"/>
        <end position="181"/>
    </location>
</feature>
<organism evidence="7 8">
    <name type="scientific">Oceanobacillus jordanicus</name>
    <dbReference type="NCBI Taxonomy" id="2867266"/>
    <lineage>
        <taxon>Bacteria</taxon>
        <taxon>Bacillati</taxon>
        <taxon>Bacillota</taxon>
        <taxon>Bacilli</taxon>
        <taxon>Bacillales</taxon>
        <taxon>Bacillaceae</taxon>
        <taxon>Oceanobacillus</taxon>
    </lineage>
</organism>
<keyword evidence="8" id="KW-1185">Reference proteome</keyword>
<feature type="transmembrane region" description="Helical" evidence="6">
    <location>
        <begin position="187"/>
        <end position="209"/>
    </location>
</feature>
<dbReference type="InterPro" id="IPR050833">
    <property type="entry name" value="Poly_Biosynth_Transport"/>
</dbReference>
<feature type="transmembrane region" description="Helical" evidence="6">
    <location>
        <begin position="229"/>
        <end position="254"/>
    </location>
</feature>
<dbReference type="CDD" id="cd13124">
    <property type="entry name" value="MATE_SpoVB_like"/>
    <property type="match status" value="1"/>
</dbReference>
<feature type="transmembrane region" description="Helical" evidence="6">
    <location>
        <begin position="363"/>
        <end position="383"/>
    </location>
</feature>
<feature type="transmembrane region" description="Helical" evidence="6">
    <location>
        <begin position="482"/>
        <end position="504"/>
    </location>
</feature>
<evidence type="ECO:0000256" key="4">
    <source>
        <dbReference type="ARBA" id="ARBA00022989"/>
    </source>
</evidence>
<feature type="transmembrane region" description="Helical" evidence="6">
    <location>
        <begin position="390"/>
        <end position="407"/>
    </location>
</feature>
<evidence type="ECO:0000256" key="5">
    <source>
        <dbReference type="ARBA" id="ARBA00023136"/>
    </source>
</evidence>